<reference evidence="4" key="1">
    <citation type="journal article" date="2019" name="Int. J. Syst. Evol. Microbiol.">
        <title>The Global Catalogue of Microorganisms (GCM) 10K type strain sequencing project: providing services to taxonomists for standard genome sequencing and annotation.</title>
        <authorList>
            <consortium name="The Broad Institute Genomics Platform"/>
            <consortium name="The Broad Institute Genome Sequencing Center for Infectious Disease"/>
            <person name="Wu L."/>
            <person name="Ma J."/>
        </authorList>
    </citation>
    <scope>NUCLEOTIDE SEQUENCE [LARGE SCALE GENOMIC DNA]</scope>
    <source>
        <strain evidence="4">KCTC 52366</strain>
    </source>
</reference>
<feature type="compositionally biased region" description="Basic and acidic residues" evidence="1">
    <location>
        <begin position="131"/>
        <end position="140"/>
    </location>
</feature>
<dbReference type="RefSeq" id="WP_275631204.1">
    <property type="nucleotide sequence ID" value="NZ_JARGYD010000001.1"/>
</dbReference>
<dbReference type="PANTHER" id="PTHR33840:SF1">
    <property type="entry name" value="TLE1 PHOSPHOLIPASE DOMAIN-CONTAINING PROTEIN"/>
    <property type="match status" value="1"/>
</dbReference>
<protein>
    <submittedName>
        <fullName evidence="3">DUF2235 domain-containing protein</fullName>
    </submittedName>
</protein>
<name>A0ABV7GUC6_9RHOB</name>
<evidence type="ECO:0000313" key="4">
    <source>
        <dbReference type="Proteomes" id="UP001595632"/>
    </source>
</evidence>
<dbReference type="SUPFAM" id="SSF53474">
    <property type="entry name" value="alpha/beta-Hydrolases"/>
    <property type="match status" value="1"/>
</dbReference>
<dbReference type="Proteomes" id="UP001595632">
    <property type="component" value="Unassembled WGS sequence"/>
</dbReference>
<dbReference type="Pfam" id="PF09994">
    <property type="entry name" value="T6SS_Tle1-like_cat"/>
    <property type="match status" value="1"/>
</dbReference>
<dbReference type="PANTHER" id="PTHR33840">
    <property type="match status" value="1"/>
</dbReference>
<dbReference type="EMBL" id="JBHRTB010000010">
    <property type="protein sequence ID" value="MFC3143933.1"/>
    <property type="molecule type" value="Genomic_DNA"/>
</dbReference>
<dbReference type="InterPro" id="IPR029058">
    <property type="entry name" value="AB_hydrolase_fold"/>
</dbReference>
<comment type="caution">
    <text evidence="3">The sequence shown here is derived from an EMBL/GenBank/DDBJ whole genome shotgun (WGS) entry which is preliminary data.</text>
</comment>
<keyword evidence="4" id="KW-1185">Reference proteome</keyword>
<proteinExistence type="predicted"/>
<evidence type="ECO:0000256" key="1">
    <source>
        <dbReference type="SAM" id="MobiDB-lite"/>
    </source>
</evidence>
<sequence length="391" mass="42741">MPKRIAIFCDGTWNRPDAPETTNVYKLHKAALQTAPDGITQILKYIPGVGTGFGMTGARKYWDIAVGGAFGTGVTRNILAAYRFLIEHYEPGDHIFIFGFSRGAFTARSLAGLIRASGLPPHAMAHRAAEGLKRYRDSSDTTKPGSPESHEFRLEYSPGVATSAAEQAWRRDNNAPEGHLLTITYLGVWDTVGAMGIPGHYKLLAQIFNRSHGFHDTQLSSSVTAARHAVSIDERRRTFPPTLWGNLDTLSRIEPGKGPTHRQEWFSGDHGSVGGGGEIVGLSNIAMRWIAAGATDQGLVFEPGQMTGFRGAENHLDALHNTAARAGVLKRLLRRNAKDRVGEHGPQTLADLSRPAQCRWRNGPEYRPVSLAPFAADLNLMPRCTEQELSE</sequence>
<accession>A0ABV7GUC6</accession>
<feature type="domain" description="T6SS Phospholipase effector Tle1-like catalytic" evidence="2">
    <location>
        <begin position="3"/>
        <end position="291"/>
    </location>
</feature>
<dbReference type="InterPro" id="IPR018712">
    <property type="entry name" value="Tle1-like_cat"/>
</dbReference>
<feature type="region of interest" description="Disordered" evidence="1">
    <location>
        <begin position="131"/>
        <end position="152"/>
    </location>
</feature>
<organism evidence="3 4">
    <name type="scientific">Psychromarinibacter halotolerans</name>
    <dbReference type="NCBI Taxonomy" id="1775175"/>
    <lineage>
        <taxon>Bacteria</taxon>
        <taxon>Pseudomonadati</taxon>
        <taxon>Pseudomonadota</taxon>
        <taxon>Alphaproteobacteria</taxon>
        <taxon>Rhodobacterales</taxon>
        <taxon>Paracoccaceae</taxon>
        <taxon>Psychromarinibacter</taxon>
    </lineage>
</organism>
<evidence type="ECO:0000259" key="2">
    <source>
        <dbReference type="Pfam" id="PF09994"/>
    </source>
</evidence>
<dbReference type="Gene3D" id="3.40.50.1820">
    <property type="entry name" value="alpha/beta hydrolase"/>
    <property type="match status" value="1"/>
</dbReference>
<gene>
    <name evidence="3" type="ORF">ACFOGP_14520</name>
</gene>
<evidence type="ECO:0000313" key="3">
    <source>
        <dbReference type="EMBL" id="MFC3143933.1"/>
    </source>
</evidence>